<keyword evidence="1" id="KW-0472">Membrane</keyword>
<keyword evidence="3" id="KW-1185">Reference proteome</keyword>
<feature type="transmembrane region" description="Helical" evidence="1">
    <location>
        <begin position="6"/>
        <end position="30"/>
    </location>
</feature>
<comment type="caution">
    <text evidence="2">The sequence shown here is derived from an EMBL/GenBank/DDBJ whole genome shotgun (WGS) entry which is preliminary data.</text>
</comment>
<protein>
    <submittedName>
        <fullName evidence="2">Uncharacterized protein</fullName>
    </submittedName>
</protein>
<name>A0A511W065_9BACI</name>
<evidence type="ECO:0000313" key="3">
    <source>
        <dbReference type="Proteomes" id="UP000321440"/>
    </source>
</evidence>
<proteinExistence type="predicted"/>
<keyword evidence="1" id="KW-1133">Transmembrane helix</keyword>
<dbReference type="EMBL" id="BJYA01000001">
    <property type="protein sequence ID" value="GEN44446.1"/>
    <property type="molecule type" value="Genomic_DNA"/>
</dbReference>
<gene>
    <name evidence="2" type="ORF">AHA02nite_02220</name>
</gene>
<keyword evidence="1" id="KW-0812">Transmembrane</keyword>
<accession>A0A511W065</accession>
<evidence type="ECO:0000313" key="2">
    <source>
        <dbReference type="EMBL" id="GEN44446.1"/>
    </source>
</evidence>
<reference evidence="2 3" key="1">
    <citation type="submission" date="2019-07" db="EMBL/GenBank/DDBJ databases">
        <title>Whole genome shotgun sequence of Alkalibacillus haloalkaliphilus NBRC 103110.</title>
        <authorList>
            <person name="Hosoyama A."/>
            <person name="Uohara A."/>
            <person name="Ohji S."/>
            <person name="Ichikawa N."/>
        </authorList>
    </citation>
    <scope>NUCLEOTIDE SEQUENCE [LARGE SCALE GENOMIC DNA]</scope>
    <source>
        <strain evidence="2 3">NBRC 103110</strain>
    </source>
</reference>
<sequence length="51" mass="5806">MYIEAVAILAALFLTPILAVLFSFNLVAVIKKTHNNEKTTENTFWIIFSFT</sequence>
<dbReference type="AlphaFoldDB" id="A0A511W065"/>
<dbReference type="RefSeq" id="WP_170235939.1">
    <property type="nucleotide sequence ID" value="NZ_BJYA01000001.1"/>
</dbReference>
<dbReference type="Proteomes" id="UP000321440">
    <property type="component" value="Unassembled WGS sequence"/>
</dbReference>
<evidence type="ECO:0000256" key="1">
    <source>
        <dbReference type="SAM" id="Phobius"/>
    </source>
</evidence>
<organism evidence="2 3">
    <name type="scientific">Alkalibacillus haloalkaliphilus</name>
    <dbReference type="NCBI Taxonomy" id="94136"/>
    <lineage>
        <taxon>Bacteria</taxon>
        <taxon>Bacillati</taxon>
        <taxon>Bacillota</taxon>
        <taxon>Bacilli</taxon>
        <taxon>Bacillales</taxon>
        <taxon>Bacillaceae</taxon>
        <taxon>Alkalibacillus</taxon>
    </lineage>
</organism>